<evidence type="ECO:0000256" key="1">
    <source>
        <dbReference type="ARBA" id="ARBA00004651"/>
    </source>
</evidence>
<name>Q21R87_ALBFT</name>
<dbReference type="eggNOG" id="COG2962">
    <property type="taxonomic scope" value="Bacteria"/>
</dbReference>
<dbReference type="EMBL" id="CP000267">
    <property type="protein sequence ID" value="ABD71716.1"/>
    <property type="molecule type" value="Genomic_DNA"/>
</dbReference>
<dbReference type="InterPro" id="IPR004626">
    <property type="entry name" value="RarD"/>
</dbReference>
<comment type="similarity">
    <text evidence="2">Belongs to the EamA transporter family.</text>
</comment>
<keyword evidence="3" id="KW-0813">Transport</keyword>
<evidence type="ECO:0000259" key="9">
    <source>
        <dbReference type="Pfam" id="PF00892"/>
    </source>
</evidence>
<evidence type="ECO:0000313" key="11">
    <source>
        <dbReference type="Proteomes" id="UP000008332"/>
    </source>
</evidence>
<dbReference type="KEGG" id="rfr:Rfer_4018"/>
<keyword evidence="6 8" id="KW-1133">Transmembrane helix</keyword>
<evidence type="ECO:0000256" key="2">
    <source>
        <dbReference type="ARBA" id="ARBA00007362"/>
    </source>
</evidence>
<feature type="transmembrane region" description="Helical" evidence="8">
    <location>
        <begin position="90"/>
        <end position="110"/>
    </location>
</feature>
<feature type="transmembrane region" description="Helical" evidence="8">
    <location>
        <begin position="286"/>
        <end position="303"/>
    </location>
</feature>
<keyword evidence="4" id="KW-1003">Cell membrane</keyword>
<evidence type="ECO:0000256" key="4">
    <source>
        <dbReference type="ARBA" id="ARBA00022475"/>
    </source>
</evidence>
<gene>
    <name evidence="10" type="ordered locus">Rfer_4018</name>
</gene>
<protein>
    <submittedName>
        <fullName evidence="10">RarD protein</fullName>
    </submittedName>
</protein>
<keyword evidence="7 8" id="KW-0472">Membrane</keyword>
<proteinExistence type="inferred from homology"/>
<feature type="domain" description="EamA" evidence="9">
    <location>
        <begin position="26"/>
        <end position="162"/>
    </location>
</feature>
<keyword evidence="11" id="KW-1185">Reference proteome</keyword>
<dbReference type="PANTHER" id="PTHR22911">
    <property type="entry name" value="ACYL-MALONYL CONDENSING ENZYME-RELATED"/>
    <property type="match status" value="1"/>
</dbReference>
<accession>Q21R87</accession>
<dbReference type="STRING" id="338969.Rfer_4018"/>
<feature type="domain" description="EamA" evidence="9">
    <location>
        <begin position="171"/>
        <end position="301"/>
    </location>
</feature>
<feature type="transmembrane region" description="Helical" evidence="8">
    <location>
        <begin position="122"/>
        <end position="139"/>
    </location>
</feature>
<dbReference type="Proteomes" id="UP000008332">
    <property type="component" value="Chromosome"/>
</dbReference>
<evidence type="ECO:0000313" key="10">
    <source>
        <dbReference type="EMBL" id="ABD71716.1"/>
    </source>
</evidence>
<sequence length="316" mass="35242">MCLPLDSELHPSHQDPSHDPLPTMNPGLFYAALAYTAWGLLPVFFKQLTRVNAFEIVMHRMVWSLVFLLCVLAVLKRWAWLRDLARQPRVLLAFAVSALLLSVNWSVYVWAVQNAHMVDASLGYFILPLVNVALGFAFWNERPRPGQWLAVAVAAAGVLWLTVQAGRLPWVALVLAITFGIYGLLRKLAKLGALEGLTLETLLLWPMAVGMLAWWAWHGQGALVQGDPATLGWLLLAGPLTAIPLLLFAAGARRIPMATLGILQYISPSLQMLLGVWLYGEAFEPARAIGFYLIWMALVLYSADSFWNARKQRFNQ</sequence>
<evidence type="ECO:0000256" key="6">
    <source>
        <dbReference type="ARBA" id="ARBA00022989"/>
    </source>
</evidence>
<organism evidence="10 11">
    <name type="scientific">Albidiferax ferrireducens (strain ATCC BAA-621 / DSM 15236 / T118)</name>
    <name type="common">Rhodoferax ferrireducens</name>
    <dbReference type="NCBI Taxonomy" id="338969"/>
    <lineage>
        <taxon>Bacteria</taxon>
        <taxon>Pseudomonadati</taxon>
        <taxon>Pseudomonadota</taxon>
        <taxon>Betaproteobacteria</taxon>
        <taxon>Burkholderiales</taxon>
        <taxon>Comamonadaceae</taxon>
        <taxon>Rhodoferax</taxon>
    </lineage>
</organism>
<dbReference type="NCBIfam" id="TIGR00688">
    <property type="entry name" value="rarD"/>
    <property type="match status" value="1"/>
</dbReference>
<dbReference type="InterPro" id="IPR000620">
    <property type="entry name" value="EamA_dom"/>
</dbReference>
<evidence type="ECO:0000256" key="3">
    <source>
        <dbReference type="ARBA" id="ARBA00022448"/>
    </source>
</evidence>
<feature type="transmembrane region" description="Helical" evidence="8">
    <location>
        <begin position="146"/>
        <end position="162"/>
    </location>
</feature>
<dbReference type="Pfam" id="PF00892">
    <property type="entry name" value="EamA"/>
    <property type="match status" value="2"/>
</dbReference>
<comment type="subcellular location">
    <subcellularLocation>
        <location evidence="1">Cell membrane</location>
        <topology evidence="1">Multi-pass membrane protein</topology>
    </subcellularLocation>
</comment>
<dbReference type="AlphaFoldDB" id="Q21R87"/>
<dbReference type="GO" id="GO:0005886">
    <property type="term" value="C:plasma membrane"/>
    <property type="evidence" value="ECO:0007669"/>
    <property type="project" value="UniProtKB-SubCell"/>
</dbReference>
<evidence type="ECO:0000256" key="8">
    <source>
        <dbReference type="SAM" id="Phobius"/>
    </source>
</evidence>
<dbReference type="InterPro" id="IPR037185">
    <property type="entry name" value="EmrE-like"/>
</dbReference>
<evidence type="ECO:0000256" key="7">
    <source>
        <dbReference type="ARBA" id="ARBA00023136"/>
    </source>
</evidence>
<dbReference type="SUPFAM" id="SSF103481">
    <property type="entry name" value="Multidrug resistance efflux transporter EmrE"/>
    <property type="match status" value="2"/>
</dbReference>
<keyword evidence="5 8" id="KW-0812">Transmembrane</keyword>
<feature type="transmembrane region" description="Helical" evidence="8">
    <location>
        <begin position="197"/>
        <end position="217"/>
    </location>
</feature>
<feature type="transmembrane region" description="Helical" evidence="8">
    <location>
        <begin position="229"/>
        <end position="250"/>
    </location>
</feature>
<reference evidence="11" key="1">
    <citation type="submission" date="2006-02" db="EMBL/GenBank/DDBJ databases">
        <title>Complete sequence of chromosome of Rhodoferax ferrireducens DSM 15236.</title>
        <authorList>
            <person name="Copeland A."/>
            <person name="Lucas S."/>
            <person name="Lapidus A."/>
            <person name="Barry K."/>
            <person name="Detter J.C."/>
            <person name="Glavina del Rio T."/>
            <person name="Hammon N."/>
            <person name="Israni S."/>
            <person name="Pitluck S."/>
            <person name="Brettin T."/>
            <person name="Bruce D."/>
            <person name="Han C."/>
            <person name="Tapia R."/>
            <person name="Gilna P."/>
            <person name="Kiss H."/>
            <person name="Schmutz J."/>
            <person name="Larimer F."/>
            <person name="Land M."/>
            <person name="Kyrpides N."/>
            <person name="Ivanova N."/>
            <person name="Richardson P."/>
        </authorList>
    </citation>
    <scope>NUCLEOTIDE SEQUENCE [LARGE SCALE GENOMIC DNA]</scope>
    <source>
        <strain evidence="11">ATCC BAA-621 / DSM 15236 / T118</strain>
    </source>
</reference>
<dbReference type="PANTHER" id="PTHR22911:SF137">
    <property type="entry name" value="SOLUTE CARRIER FAMILY 35 MEMBER G2-RELATED"/>
    <property type="match status" value="1"/>
</dbReference>
<feature type="transmembrane region" description="Helical" evidence="8">
    <location>
        <begin position="168"/>
        <end position="185"/>
    </location>
</feature>
<feature type="transmembrane region" description="Helical" evidence="8">
    <location>
        <begin position="262"/>
        <end position="280"/>
    </location>
</feature>
<feature type="transmembrane region" description="Helical" evidence="8">
    <location>
        <begin position="57"/>
        <end position="78"/>
    </location>
</feature>
<evidence type="ECO:0000256" key="5">
    <source>
        <dbReference type="ARBA" id="ARBA00022692"/>
    </source>
</evidence>
<dbReference type="HOGENOM" id="CLU_054508_1_0_4"/>